<evidence type="ECO:0000259" key="11">
    <source>
        <dbReference type="PROSITE" id="PS51017"/>
    </source>
</evidence>
<dbReference type="GO" id="GO:0008270">
    <property type="term" value="F:zinc ion binding"/>
    <property type="evidence" value="ECO:0007669"/>
    <property type="project" value="UniProtKB-KW"/>
</dbReference>
<keyword evidence="3" id="KW-0479">Metal-binding</keyword>
<dbReference type="Pfam" id="PF06203">
    <property type="entry name" value="CCT"/>
    <property type="match status" value="1"/>
</dbReference>
<dbReference type="InterPro" id="IPR010402">
    <property type="entry name" value="CCT_domain"/>
</dbReference>
<keyword evidence="5 8" id="KW-0863">Zinc-finger</keyword>
<evidence type="ECO:0000256" key="1">
    <source>
        <dbReference type="ARBA" id="ARBA00004123"/>
    </source>
</evidence>
<evidence type="ECO:0000256" key="6">
    <source>
        <dbReference type="ARBA" id="ARBA00022833"/>
    </source>
</evidence>
<reference evidence="12 13" key="1">
    <citation type="submission" date="2020-06" db="EMBL/GenBank/DDBJ databases">
        <title>Transcriptomic and genomic resources for Thalictrum thalictroides and T. hernandezii: Facilitating candidate gene discovery in an emerging model plant lineage.</title>
        <authorList>
            <person name="Arias T."/>
            <person name="Riano-Pachon D.M."/>
            <person name="Di Stilio V.S."/>
        </authorList>
    </citation>
    <scope>NUCLEOTIDE SEQUENCE [LARGE SCALE GENOMIC DNA]</scope>
    <source>
        <strain evidence="13">cv. WT478/WT964</strain>
        <tissue evidence="12">Leaves</tissue>
    </source>
</reference>
<dbReference type="EMBL" id="JABWDY010040993">
    <property type="protein sequence ID" value="KAF5177729.1"/>
    <property type="molecule type" value="Genomic_DNA"/>
</dbReference>
<keyword evidence="13" id="KW-1185">Reference proteome</keyword>
<dbReference type="GO" id="GO:0006355">
    <property type="term" value="P:regulation of DNA-templated transcription"/>
    <property type="evidence" value="ECO:0007669"/>
    <property type="project" value="UniProtKB-ARBA"/>
</dbReference>
<dbReference type="AlphaFoldDB" id="A0A7J6UYN7"/>
<dbReference type="InterPro" id="IPR049808">
    <property type="entry name" value="CONSTANS-like_Bbox1"/>
</dbReference>
<evidence type="ECO:0000256" key="9">
    <source>
        <dbReference type="PROSITE-ProRule" id="PRU00357"/>
    </source>
</evidence>
<dbReference type="OrthoDB" id="153872at2759"/>
<dbReference type="PROSITE" id="PS51017">
    <property type="entry name" value="CCT"/>
    <property type="match status" value="1"/>
</dbReference>
<feature type="domain" description="CCT" evidence="11">
    <location>
        <begin position="355"/>
        <end position="397"/>
    </location>
</feature>
<name>A0A7J6UYN7_THATH</name>
<evidence type="ECO:0000256" key="2">
    <source>
        <dbReference type="ARBA" id="ARBA00010024"/>
    </source>
</evidence>
<dbReference type="PROSITE" id="PS50119">
    <property type="entry name" value="ZF_BBOX"/>
    <property type="match status" value="2"/>
</dbReference>
<feature type="domain" description="B box-type" evidence="10">
    <location>
        <begin position="46"/>
        <end position="90"/>
    </location>
</feature>
<evidence type="ECO:0000256" key="8">
    <source>
        <dbReference type="PROSITE-ProRule" id="PRU00024"/>
    </source>
</evidence>
<proteinExistence type="inferred from homology"/>
<keyword evidence="4" id="KW-0677">Repeat</keyword>
<dbReference type="CDD" id="cd19821">
    <property type="entry name" value="Bbox1_BBX-like"/>
    <property type="match status" value="1"/>
</dbReference>
<comment type="caution">
    <text evidence="12">The sequence shown here is derived from an EMBL/GenBank/DDBJ whole genome shotgun (WGS) entry which is preliminary data.</text>
</comment>
<protein>
    <submittedName>
        <fullName evidence="12">Zinc finger protein constans-like</fullName>
    </submittedName>
</protein>
<comment type="subcellular location">
    <subcellularLocation>
        <location evidence="1 9">Nucleus</location>
    </subcellularLocation>
</comment>
<accession>A0A7J6UYN7</accession>
<keyword evidence="7 9" id="KW-0539">Nucleus</keyword>
<dbReference type="PANTHER" id="PTHR31717">
    <property type="entry name" value="ZINC FINGER PROTEIN CONSTANS-LIKE 10"/>
    <property type="match status" value="1"/>
</dbReference>
<comment type="similarity">
    <text evidence="2">Belongs to the CONSTANS family.</text>
</comment>
<keyword evidence="6" id="KW-0862">Zinc</keyword>
<dbReference type="GO" id="GO:0005634">
    <property type="term" value="C:nucleus"/>
    <property type="evidence" value="ECO:0007669"/>
    <property type="project" value="UniProtKB-SubCell"/>
</dbReference>
<dbReference type="InterPro" id="IPR000315">
    <property type="entry name" value="Znf_B-box"/>
</dbReference>
<gene>
    <name evidence="12" type="ORF">FRX31_032683</name>
</gene>
<evidence type="ECO:0000256" key="3">
    <source>
        <dbReference type="ARBA" id="ARBA00022723"/>
    </source>
</evidence>
<evidence type="ECO:0000313" key="13">
    <source>
        <dbReference type="Proteomes" id="UP000554482"/>
    </source>
</evidence>
<dbReference type="SMART" id="SM00336">
    <property type="entry name" value="BBOX"/>
    <property type="match status" value="2"/>
</dbReference>
<organism evidence="12 13">
    <name type="scientific">Thalictrum thalictroides</name>
    <name type="common">Rue-anemone</name>
    <name type="synonym">Anemone thalictroides</name>
    <dbReference type="NCBI Taxonomy" id="46969"/>
    <lineage>
        <taxon>Eukaryota</taxon>
        <taxon>Viridiplantae</taxon>
        <taxon>Streptophyta</taxon>
        <taxon>Embryophyta</taxon>
        <taxon>Tracheophyta</taxon>
        <taxon>Spermatophyta</taxon>
        <taxon>Magnoliopsida</taxon>
        <taxon>Ranunculales</taxon>
        <taxon>Ranunculaceae</taxon>
        <taxon>Thalictroideae</taxon>
        <taxon>Thalictrum</taxon>
    </lineage>
</organism>
<evidence type="ECO:0000256" key="4">
    <source>
        <dbReference type="ARBA" id="ARBA00022737"/>
    </source>
</evidence>
<evidence type="ECO:0000256" key="7">
    <source>
        <dbReference type="ARBA" id="ARBA00023242"/>
    </source>
</evidence>
<dbReference type="PANTHER" id="PTHR31717:SF46">
    <property type="entry name" value="CCT MOTIF FAMILY PROTEIN-RELATED"/>
    <property type="match status" value="1"/>
</dbReference>
<feature type="domain" description="B box-type" evidence="10">
    <location>
        <begin position="3"/>
        <end position="50"/>
    </location>
</feature>
<sequence>MWMEDVQCEFCKVAKAVVYCKPDSASLCLQCDSNVHSANPFSQRHLRSLICNRCKSEPAVIRCLDDKLSLCQNCDCNGPGCGVGHRRLPLSFYSGCLSCTGFFRLWSSVLDTCSLQELNLKSDQQGQWEHGEGESFVGFTGNNVLNELEQTCIGSSSVIPSNTSIIPFNGDQPQVFTKELNLPAQQGFLPILKELEICGGHDFCEGFNISDVGLNLDNRNEMLGCSQSHSNYQFENVGVDSLAIQKNLSAAAASYQGLSLEQNDLLPLQSSCDAGLSNVVQGVNSALSQVLPNPSCNMNLGFPIGQVNSSMSVSLSNLSCESSAADYQDCGVSPVFLQGESPWDANMETSSPQARDKAKMRYKEKKKNRTFGKQIRYASRKARADTRKRVKGVHHVPRSELKAVQTLKHPDQSRITQVLSAE</sequence>
<evidence type="ECO:0000259" key="10">
    <source>
        <dbReference type="PROSITE" id="PS50119"/>
    </source>
</evidence>
<evidence type="ECO:0000313" key="12">
    <source>
        <dbReference type="EMBL" id="KAF5177729.1"/>
    </source>
</evidence>
<evidence type="ECO:0000256" key="5">
    <source>
        <dbReference type="ARBA" id="ARBA00022771"/>
    </source>
</evidence>
<dbReference type="Proteomes" id="UP000554482">
    <property type="component" value="Unassembled WGS sequence"/>
</dbReference>